<comment type="caution">
    <text evidence="4">The sequence shown here is derived from an EMBL/GenBank/DDBJ whole genome shotgun (WGS) entry which is preliminary data.</text>
</comment>
<evidence type="ECO:0000313" key="4">
    <source>
        <dbReference type="EMBL" id="KAK9753928.1"/>
    </source>
</evidence>
<protein>
    <recommendedName>
        <fullName evidence="2">5'-nucleotidase</fullName>
        <ecNumber evidence="2">3.1.3.5</ecNumber>
    </recommendedName>
</protein>
<dbReference type="SUPFAM" id="SSF56300">
    <property type="entry name" value="Metallo-dependent phosphatases"/>
    <property type="match status" value="1"/>
</dbReference>
<accession>A0AAW1N3Y5</accession>
<dbReference type="PRINTS" id="PR01607">
    <property type="entry name" value="APYRASEFAMLY"/>
</dbReference>
<comment type="similarity">
    <text evidence="3">Belongs to the 5'-nucleotidase family.</text>
</comment>
<dbReference type="GO" id="GO:0009166">
    <property type="term" value="P:nucleotide catabolic process"/>
    <property type="evidence" value="ECO:0007669"/>
    <property type="project" value="InterPro"/>
</dbReference>
<dbReference type="Proteomes" id="UP001458880">
    <property type="component" value="Unassembled WGS sequence"/>
</dbReference>
<evidence type="ECO:0000256" key="2">
    <source>
        <dbReference type="ARBA" id="ARBA00012643"/>
    </source>
</evidence>
<dbReference type="AlphaFoldDB" id="A0AAW1N3Y5"/>
<reference evidence="4 5" key="1">
    <citation type="journal article" date="2024" name="BMC Genomics">
        <title>De novo assembly and annotation of Popillia japonica's genome with initial clues to its potential as an invasive pest.</title>
        <authorList>
            <person name="Cucini C."/>
            <person name="Boschi S."/>
            <person name="Funari R."/>
            <person name="Cardaioli E."/>
            <person name="Iannotti N."/>
            <person name="Marturano G."/>
            <person name="Paoli F."/>
            <person name="Bruttini M."/>
            <person name="Carapelli A."/>
            <person name="Frati F."/>
            <person name="Nardi F."/>
        </authorList>
    </citation>
    <scope>NUCLEOTIDE SEQUENCE [LARGE SCALE GENOMIC DNA]</scope>
    <source>
        <strain evidence="4">DMR45628</strain>
    </source>
</reference>
<dbReference type="GO" id="GO:0008253">
    <property type="term" value="F:5'-nucleotidase activity"/>
    <property type="evidence" value="ECO:0007669"/>
    <property type="project" value="UniProtKB-EC"/>
</dbReference>
<comment type="catalytic activity">
    <reaction evidence="1">
        <text>a ribonucleoside 5'-phosphate + H2O = a ribonucleoside + phosphate</text>
        <dbReference type="Rhea" id="RHEA:12484"/>
        <dbReference type="ChEBI" id="CHEBI:15377"/>
        <dbReference type="ChEBI" id="CHEBI:18254"/>
        <dbReference type="ChEBI" id="CHEBI:43474"/>
        <dbReference type="ChEBI" id="CHEBI:58043"/>
        <dbReference type="EC" id="3.1.3.5"/>
    </reaction>
</comment>
<organism evidence="4 5">
    <name type="scientific">Popillia japonica</name>
    <name type="common">Japanese beetle</name>
    <dbReference type="NCBI Taxonomy" id="7064"/>
    <lineage>
        <taxon>Eukaryota</taxon>
        <taxon>Metazoa</taxon>
        <taxon>Ecdysozoa</taxon>
        <taxon>Arthropoda</taxon>
        <taxon>Hexapoda</taxon>
        <taxon>Insecta</taxon>
        <taxon>Pterygota</taxon>
        <taxon>Neoptera</taxon>
        <taxon>Endopterygota</taxon>
        <taxon>Coleoptera</taxon>
        <taxon>Polyphaga</taxon>
        <taxon>Scarabaeiformia</taxon>
        <taxon>Scarabaeidae</taxon>
        <taxon>Rutelinae</taxon>
        <taxon>Popillia</taxon>
    </lineage>
</organism>
<evidence type="ECO:0000313" key="5">
    <source>
        <dbReference type="Proteomes" id="UP001458880"/>
    </source>
</evidence>
<dbReference type="InterPro" id="IPR029052">
    <property type="entry name" value="Metallo-depent_PP-like"/>
</dbReference>
<dbReference type="InterPro" id="IPR006179">
    <property type="entry name" value="5_nucleotidase/apyrase"/>
</dbReference>
<dbReference type="EC" id="3.1.3.5" evidence="2"/>
<dbReference type="GO" id="GO:0000166">
    <property type="term" value="F:nucleotide binding"/>
    <property type="evidence" value="ECO:0007669"/>
    <property type="project" value="UniProtKB-KW"/>
</dbReference>
<dbReference type="PANTHER" id="PTHR11575:SF24">
    <property type="entry name" value="5'-NUCLEOTIDASE"/>
    <property type="match status" value="1"/>
</dbReference>
<dbReference type="PANTHER" id="PTHR11575">
    <property type="entry name" value="5'-NUCLEOTIDASE-RELATED"/>
    <property type="match status" value="1"/>
</dbReference>
<dbReference type="EMBL" id="JASPKY010000009">
    <property type="protein sequence ID" value="KAK9753928.1"/>
    <property type="molecule type" value="Genomic_DNA"/>
</dbReference>
<gene>
    <name evidence="4" type="ORF">QE152_g1581</name>
</gene>
<sequence length="321" mass="36176">MLETFLILFSVFESIKSAEILLLHTNDLRGNLEGTYSNLHARKIGGYSRLSYIISKARNQPRSAVLYLDSGDVYSDPLWSDGLTRKILIELANHLNPDAASLGCHNYLNPEIMREFLGRIKFPVVVSNLKFRPNKEIKILPNLILNIGGIRLGLVGYVTPKMHVLSETGEADDGIQIEDEIIGVSREVQNLIASNVSLIIALGHSGHQTDRIIAEEIAGIDVILGGFSHGLYWNDRESPGDERIRGGYPIVVKNRRTHKDVLIFHTYGFAKYLGQIRLKFDEESKLISYDANPIFLGHDLPENPEMTHKIRRGIQTNQLRR</sequence>
<name>A0AAW1N3Y5_POPJA</name>
<keyword evidence="3" id="KW-0547">Nucleotide-binding</keyword>
<evidence type="ECO:0000256" key="3">
    <source>
        <dbReference type="RuleBase" id="RU362119"/>
    </source>
</evidence>
<evidence type="ECO:0000256" key="1">
    <source>
        <dbReference type="ARBA" id="ARBA00000815"/>
    </source>
</evidence>
<proteinExistence type="inferred from homology"/>
<keyword evidence="5" id="KW-1185">Reference proteome</keyword>
<keyword evidence="3" id="KW-0378">Hydrolase</keyword>
<dbReference type="Gene3D" id="3.60.21.10">
    <property type="match status" value="1"/>
</dbReference>